<dbReference type="EMBL" id="BART01028815">
    <property type="protein sequence ID" value="GAG93616.1"/>
    <property type="molecule type" value="Genomic_DNA"/>
</dbReference>
<organism evidence="1">
    <name type="scientific">marine sediment metagenome</name>
    <dbReference type="NCBI Taxonomy" id="412755"/>
    <lineage>
        <taxon>unclassified sequences</taxon>
        <taxon>metagenomes</taxon>
        <taxon>ecological metagenomes</taxon>
    </lineage>
</organism>
<comment type="caution">
    <text evidence="1">The sequence shown here is derived from an EMBL/GenBank/DDBJ whole genome shotgun (WGS) entry which is preliminary data.</text>
</comment>
<dbReference type="AlphaFoldDB" id="X1DB14"/>
<sequence>MPAKFDACVRNGGKITTKKLSGGRYQHICWIGGQSFKGHIKKKKVKK</sequence>
<accession>X1DB14</accession>
<protein>
    <submittedName>
        <fullName evidence="1">Uncharacterized protein</fullName>
    </submittedName>
</protein>
<evidence type="ECO:0000313" key="1">
    <source>
        <dbReference type="EMBL" id="GAG93616.1"/>
    </source>
</evidence>
<name>X1DB14_9ZZZZ</name>
<gene>
    <name evidence="1" type="ORF">S01H4_50709</name>
</gene>
<reference evidence="1" key="1">
    <citation type="journal article" date="2014" name="Front. Microbiol.">
        <title>High frequency of phylogenetically diverse reductive dehalogenase-homologous genes in deep subseafloor sedimentary metagenomes.</title>
        <authorList>
            <person name="Kawai M."/>
            <person name="Futagami T."/>
            <person name="Toyoda A."/>
            <person name="Takaki Y."/>
            <person name="Nishi S."/>
            <person name="Hori S."/>
            <person name="Arai W."/>
            <person name="Tsubouchi T."/>
            <person name="Morono Y."/>
            <person name="Uchiyama I."/>
            <person name="Ito T."/>
            <person name="Fujiyama A."/>
            <person name="Inagaki F."/>
            <person name="Takami H."/>
        </authorList>
    </citation>
    <scope>NUCLEOTIDE SEQUENCE</scope>
    <source>
        <strain evidence="1">Expedition CK06-06</strain>
    </source>
</reference>
<proteinExistence type="predicted"/>